<dbReference type="PROSITE" id="PS50109">
    <property type="entry name" value="HIS_KIN"/>
    <property type="match status" value="1"/>
</dbReference>
<dbReference type="SMART" id="SM00388">
    <property type="entry name" value="HisKA"/>
    <property type="match status" value="1"/>
</dbReference>
<keyword evidence="6" id="KW-1133">Transmembrane helix</keyword>
<evidence type="ECO:0000256" key="6">
    <source>
        <dbReference type="SAM" id="Phobius"/>
    </source>
</evidence>
<feature type="region of interest" description="Disordered" evidence="5">
    <location>
        <begin position="142"/>
        <end position="214"/>
    </location>
</feature>
<evidence type="ECO:0000256" key="2">
    <source>
        <dbReference type="ARBA" id="ARBA00012438"/>
    </source>
</evidence>
<dbReference type="GO" id="GO:0000155">
    <property type="term" value="F:phosphorelay sensor kinase activity"/>
    <property type="evidence" value="ECO:0007669"/>
    <property type="project" value="InterPro"/>
</dbReference>
<dbReference type="InterPro" id="IPR036890">
    <property type="entry name" value="HATPase_C_sf"/>
</dbReference>
<evidence type="ECO:0000256" key="1">
    <source>
        <dbReference type="ARBA" id="ARBA00000085"/>
    </source>
</evidence>
<evidence type="ECO:0000313" key="9">
    <source>
        <dbReference type="EMBL" id="CAE0492411.1"/>
    </source>
</evidence>
<feature type="transmembrane region" description="Helical" evidence="6">
    <location>
        <begin position="42"/>
        <end position="71"/>
    </location>
</feature>
<dbReference type="InterPro" id="IPR003661">
    <property type="entry name" value="HisK_dim/P_dom"/>
</dbReference>
<feature type="signal peptide" evidence="7">
    <location>
        <begin position="1"/>
        <end position="18"/>
    </location>
</feature>
<dbReference type="SMART" id="SM00387">
    <property type="entry name" value="HATPase_c"/>
    <property type="match status" value="1"/>
</dbReference>
<evidence type="ECO:0000256" key="3">
    <source>
        <dbReference type="ARBA" id="ARBA00022679"/>
    </source>
</evidence>
<feature type="transmembrane region" description="Helical" evidence="6">
    <location>
        <begin position="92"/>
        <end position="112"/>
    </location>
</feature>
<evidence type="ECO:0000256" key="5">
    <source>
        <dbReference type="SAM" id="MobiDB-lite"/>
    </source>
</evidence>
<organism evidence="9">
    <name type="scientific">Dunaliella tertiolecta</name>
    <name type="common">Green alga</name>
    <dbReference type="NCBI Taxonomy" id="3047"/>
    <lineage>
        <taxon>Eukaryota</taxon>
        <taxon>Viridiplantae</taxon>
        <taxon>Chlorophyta</taxon>
        <taxon>core chlorophytes</taxon>
        <taxon>Chlorophyceae</taxon>
        <taxon>CS clade</taxon>
        <taxon>Chlamydomonadales</taxon>
        <taxon>Dunaliellaceae</taxon>
        <taxon>Dunaliella</taxon>
    </lineage>
</organism>
<dbReference type="PANTHER" id="PTHR43047">
    <property type="entry name" value="TWO-COMPONENT HISTIDINE PROTEIN KINASE"/>
    <property type="match status" value="1"/>
</dbReference>
<feature type="region of interest" description="Disordered" evidence="5">
    <location>
        <begin position="444"/>
        <end position="466"/>
    </location>
</feature>
<feature type="region of interest" description="Disordered" evidence="5">
    <location>
        <begin position="518"/>
        <end position="538"/>
    </location>
</feature>
<dbReference type="Pfam" id="PF02518">
    <property type="entry name" value="HATPase_c"/>
    <property type="match status" value="1"/>
</dbReference>
<proteinExistence type="predicted"/>
<dbReference type="InterPro" id="IPR003594">
    <property type="entry name" value="HATPase_dom"/>
</dbReference>
<reference evidence="9" key="1">
    <citation type="submission" date="2021-01" db="EMBL/GenBank/DDBJ databases">
        <authorList>
            <person name="Corre E."/>
            <person name="Pelletier E."/>
            <person name="Niang G."/>
            <person name="Scheremetjew M."/>
            <person name="Finn R."/>
            <person name="Kale V."/>
            <person name="Holt S."/>
            <person name="Cochrane G."/>
            <person name="Meng A."/>
            <person name="Brown T."/>
            <person name="Cohen L."/>
        </authorList>
    </citation>
    <scope>NUCLEOTIDE SEQUENCE</scope>
    <source>
        <strain evidence="9">CCMP1320</strain>
    </source>
</reference>
<name>A0A7S3VM44_DUNTE</name>
<feature type="domain" description="Histidine kinase" evidence="8">
    <location>
        <begin position="560"/>
        <end position="779"/>
    </location>
</feature>
<feature type="compositionally biased region" description="Low complexity" evidence="5">
    <location>
        <begin position="836"/>
        <end position="846"/>
    </location>
</feature>
<keyword evidence="4" id="KW-0418">Kinase</keyword>
<protein>
    <recommendedName>
        <fullName evidence="2">histidine kinase</fullName>
        <ecNumber evidence="2">2.7.13.3</ecNumber>
    </recommendedName>
</protein>
<keyword evidence="6" id="KW-0472">Membrane</keyword>
<feature type="region of interest" description="Disordered" evidence="5">
    <location>
        <begin position="388"/>
        <end position="411"/>
    </location>
</feature>
<dbReference type="EMBL" id="HBIP01013087">
    <property type="protein sequence ID" value="CAE0492411.1"/>
    <property type="molecule type" value="Transcribed_RNA"/>
</dbReference>
<dbReference type="Gene3D" id="1.10.287.130">
    <property type="match status" value="1"/>
</dbReference>
<keyword evidence="6" id="KW-0812">Transmembrane</keyword>
<accession>A0A7S3VM44</accession>
<feature type="compositionally biased region" description="Low complexity" evidence="5">
    <location>
        <begin position="799"/>
        <end position="816"/>
    </location>
</feature>
<dbReference type="PANTHER" id="PTHR43047:SF64">
    <property type="entry name" value="HISTIDINE KINASE CONTAINING CHEY-HOMOLOGOUS RECEIVER DOMAIN AND PAS DOMAIN-RELATED"/>
    <property type="match status" value="1"/>
</dbReference>
<sequence>MSCCLLLLFVTACTTGFAQLLHAPAEVSLLRSGLTLTFFLHLVGVLPWVLPSLVTVELQWLLSAPPLWLLLRRLVNATSRQCARALPLRRAAAADLLAAAAAVAAAILPAGWTRLLQVLSGTVALLAQAKLLHAALFNHHHHNKAAPASQPPQQAPLTDSPGPAADATTGSAAGPAATAETAAAAAAAPSSNGQPTPPHPQSQHQQQQPHRCLPGCFPRPSQVTLLMHSLQAVKTVQLAASVLGGLGITSPASGTGFSVWLLSNLVLTIVWPQVAAIYVLMLRFACKVTQKQQRLLRMLVKLPKNRTFTPDLVGNEGTLLLEVLLSSAKKRSSSEQETEDDTPRPSLEDLDLDLGSLYRISEGSERTQQDPDIGPGLQHLLLVACSGSDAGQGRSRANSGSSVNHEGRASAKISLDSQPAITSSQGPVSPRMSLRMLAERREGCWTEQAKQHHQQQQQQQSIAREEAARVDASVQCEEAALMPLVAAQGGGVGSQGSPNVSTSIRDALANGVAAAAGVADGSQGPLGSTQAAPDDSGREKDARLLGLVGLVATLQSHASDVAHDLKNPLNGVLALSQNVMQGSFGELPPAASKQLGVVNACGHHLLNMINMARDMLRGLDGGDWDLSTSKVQVSTPIDEVLNRMNPMVGNRITVQCNRNEAHMVVADGARLYQVVHVVLVNAFKYTRKGSVSIDSEAQEGTGHVTIRVTDTGPGFTPEQLEKYNAPLNGEPGEQVGLGLMMVRRLMAGFGGALRVRNAAEEGQQQPPGACVELVFRAERDVGPVATGLPSSTSIQPGKQPATSSMPAPQAAQQSQTPPAPNHGGEQQQGSLGGGTASSAAAAAAAAWPLAVGLQRD</sequence>
<evidence type="ECO:0000259" key="8">
    <source>
        <dbReference type="PROSITE" id="PS50109"/>
    </source>
</evidence>
<feature type="compositionally biased region" description="Low complexity" evidence="5">
    <location>
        <begin position="201"/>
        <end position="210"/>
    </location>
</feature>
<dbReference type="InterPro" id="IPR036097">
    <property type="entry name" value="HisK_dim/P_sf"/>
</dbReference>
<feature type="compositionally biased region" description="Low complexity" evidence="5">
    <location>
        <begin position="155"/>
        <end position="191"/>
    </location>
</feature>
<dbReference type="CDD" id="cd00082">
    <property type="entry name" value="HisKA"/>
    <property type="match status" value="1"/>
</dbReference>
<dbReference type="Pfam" id="PF00512">
    <property type="entry name" value="HisKA"/>
    <property type="match status" value="1"/>
</dbReference>
<gene>
    <name evidence="9" type="ORF">DTER00134_LOCUS7484</name>
</gene>
<feature type="chain" id="PRO_5031554846" description="histidine kinase" evidence="7">
    <location>
        <begin position="19"/>
        <end position="856"/>
    </location>
</feature>
<dbReference type="SUPFAM" id="SSF55874">
    <property type="entry name" value="ATPase domain of HSP90 chaperone/DNA topoisomerase II/histidine kinase"/>
    <property type="match status" value="1"/>
</dbReference>
<dbReference type="EC" id="2.7.13.3" evidence="2"/>
<dbReference type="Gene3D" id="3.30.565.10">
    <property type="entry name" value="Histidine kinase-like ATPase, C-terminal domain"/>
    <property type="match status" value="1"/>
</dbReference>
<keyword evidence="7" id="KW-0732">Signal</keyword>
<comment type="catalytic activity">
    <reaction evidence="1">
        <text>ATP + protein L-histidine = ADP + protein N-phospho-L-histidine.</text>
        <dbReference type="EC" id="2.7.13.3"/>
    </reaction>
</comment>
<feature type="compositionally biased region" description="Polar residues" evidence="5">
    <location>
        <begin position="395"/>
        <end position="404"/>
    </location>
</feature>
<dbReference type="InterPro" id="IPR005467">
    <property type="entry name" value="His_kinase_dom"/>
</dbReference>
<evidence type="ECO:0000256" key="4">
    <source>
        <dbReference type="ARBA" id="ARBA00022777"/>
    </source>
</evidence>
<dbReference type="AlphaFoldDB" id="A0A7S3VM44"/>
<keyword evidence="3" id="KW-0808">Transferase</keyword>
<dbReference type="SUPFAM" id="SSF47384">
    <property type="entry name" value="Homodimeric domain of signal transducing histidine kinase"/>
    <property type="match status" value="1"/>
</dbReference>
<evidence type="ECO:0000256" key="7">
    <source>
        <dbReference type="SAM" id="SignalP"/>
    </source>
</evidence>
<feature type="region of interest" description="Disordered" evidence="5">
    <location>
        <begin position="784"/>
        <end position="856"/>
    </location>
</feature>